<dbReference type="RefSeq" id="WP_119852583.1">
    <property type="nucleotide sequence ID" value="NZ_QYSE01000001.1"/>
</dbReference>
<evidence type="ECO:0000313" key="2">
    <source>
        <dbReference type="Proteomes" id="UP000265938"/>
    </source>
</evidence>
<gene>
    <name evidence="1" type="ORF">D4741_08085</name>
</gene>
<sequence>MRGMYLNCDPKSLPASFAAVSKSSQLYQFPENIAQGYLIYDTNAWSTPPIEIYQEQVFIASGWFIYKQQLNPLALLAKDIVEHGPSVLNDILAGVFVIYWKNGEQTTLLTDALGLSTHYIDRLASELRIAPSVKALLTDKHTLNNDMQSILSKKQHLFGNFTLYNEIERLQPGAAITTGAEHSYFTFYEPKAIEDLGQYVESLTEFWPYETRILPLSSGLDSRYLLANGTYKYGFTYGPDGAPERKIAGQYQQDFKHYHAFDFNEQPLHEQEQAILDEMAFATLKPINRLYTNYNYIADHYNQASTFYDGYLGDLFQRGTYINFKGKRGELLKLVPFVYRFINFTAHKLLRLRYKELSQREFEILWQDFKTKTASLALNDYQKVTYYEFVYGRGGRYTVFGSNVLAAQFFTIVSPFATRIVFDSFIQQDYASAVSYRSLKKIWSKTASKYKNQVVESGYSPQTPAVFIPFIQLTYRLMFHFIPSRANYGVKLKRMEKQKK</sequence>
<protein>
    <submittedName>
        <fullName evidence="1">Uncharacterized protein</fullName>
    </submittedName>
</protein>
<dbReference type="SUPFAM" id="SSF56235">
    <property type="entry name" value="N-terminal nucleophile aminohydrolases (Ntn hydrolases)"/>
    <property type="match status" value="1"/>
</dbReference>
<proteinExistence type="predicted"/>
<dbReference type="AlphaFoldDB" id="A0A3A3EPF7"/>
<dbReference type="InterPro" id="IPR029055">
    <property type="entry name" value="Ntn_hydrolases_N"/>
</dbReference>
<accession>A0A3A3EPF7</accession>
<reference evidence="1 2" key="1">
    <citation type="submission" date="2018-09" db="EMBL/GenBank/DDBJ databases">
        <title>Identification of marine bacteria producing industrial enzymes.</title>
        <authorList>
            <person name="Cheng T.H."/>
            <person name="Saidin J."/>
            <person name="Muhd D.D."/>
            <person name="Isa M.N.M."/>
            <person name="Bakar M.F.A."/>
            <person name="Ismail N."/>
        </authorList>
    </citation>
    <scope>NUCLEOTIDE SEQUENCE [LARGE SCALE GENOMIC DNA]</scope>
    <source>
        <strain evidence="1 2">MNAD 1.6</strain>
    </source>
</reference>
<comment type="caution">
    <text evidence="1">The sequence shown here is derived from an EMBL/GenBank/DDBJ whole genome shotgun (WGS) entry which is preliminary data.</text>
</comment>
<dbReference type="Proteomes" id="UP000265938">
    <property type="component" value="Unassembled WGS sequence"/>
</dbReference>
<dbReference type="EMBL" id="QYSE01000001">
    <property type="protein sequence ID" value="RJF38009.1"/>
    <property type="molecule type" value="Genomic_DNA"/>
</dbReference>
<dbReference type="Gene3D" id="3.60.20.10">
    <property type="entry name" value="Glutamine Phosphoribosylpyrophosphate, subunit 1, domain 1"/>
    <property type="match status" value="1"/>
</dbReference>
<evidence type="ECO:0000313" key="1">
    <source>
        <dbReference type="EMBL" id="RJF38009.1"/>
    </source>
</evidence>
<organism evidence="1 2">
    <name type="scientific">Pseudoalteromonas gelatinilytica</name>
    <dbReference type="NCBI Taxonomy" id="1703256"/>
    <lineage>
        <taxon>Bacteria</taxon>
        <taxon>Pseudomonadati</taxon>
        <taxon>Pseudomonadota</taxon>
        <taxon>Gammaproteobacteria</taxon>
        <taxon>Alteromonadales</taxon>
        <taxon>Pseudoalteromonadaceae</taxon>
        <taxon>Pseudoalteromonas</taxon>
    </lineage>
</organism>
<name>A0A3A3EPF7_9GAMM</name>